<feature type="transmembrane region" description="Helical" evidence="5">
    <location>
        <begin position="243"/>
        <end position="262"/>
    </location>
</feature>
<accession>A0A8J6NH07</accession>
<dbReference type="GO" id="GO:0016020">
    <property type="term" value="C:membrane"/>
    <property type="evidence" value="ECO:0007669"/>
    <property type="project" value="UniProtKB-SubCell"/>
</dbReference>
<dbReference type="Proteomes" id="UP000614469">
    <property type="component" value="Unassembled WGS sequence"/>
</dbReference>
<sequence length="508" mass="54662">MSSYIEKWDVEDESFWESTGKKIAARNLWISIPSLLCAFAVWLAWSVITVQMKNMGFPFDTVQLFTLSAIAGLSGATLRIPNSFLIAIAGGRNVIALTTALLMAPTLGLGFALQDINTPFTTFAILAALSGLGGGNFSSSMSNINFFFPKRMQGTSLGLNAGLGNIGVSIMQILIPFVVTFSLFGAMGGEGLSVNGGMSYIQNAGFVWVPILLVLVLVAWFGMNNLSTATPNLGSTSSALFKILGLVGVGGVGAAIGLYLLLGLELNMWLVLPVTILVTVLMMKVIPGEIKSNLDTQFAIFKNKHNWIMTYLYTMTFGSFIGYSAAFPLLIRVVFGELPDGSINPNAPNPFAYAWLGPLVGSLARPIGGWISDKVGGAKITQWDTVVMILSTLGVAYYVKQASASSQPEQFFIPFLLLFLVLFITTGIGNGSTFRMVPIIFKPSEAGPVLGWTAAVAAYGAFIIPRVFGQQVNAGTPEFALYGFAVYYFTCLILNWYYYARKGAEIEC</sequence>
<feature type="transmembrane region" description="Helical" evidence="5">
    <location>
        <begin position="119"/>
        <end position="137"/>
    </location>
</feature>
<evidence type="ECO:0000313" key="6">
    <source>
        <dbReference type="EMBL" id="MBC8335678.1"/>
    </source>
</evidence>
<comment type="caution">
    <text evidence="6">The sequence shown here is derived from an EMBL/GenBank/DDBJ whole genome shotgun (WGS) entry which is preliminary data.</text>
</comment>
<organism evidence="6 7">
    <name type="scientific">Candidatus Desulfolinea nitratireducens</name>
    <dbReference type="NCBI Taxonomy" id="2841698"/>
    <lineage>
        <taxon>Bacteria</taxon>
        <taxon>Bacillati</taxon>
        <taxon>Chloroflexota</taxon>
        <taxon>Anaerolineae</taxon>
        <taxon>Anaerolineales</taxon>
        <taxon>Anaerolineales incertae sedis</taxon>
        <taxon>Candidatus Desulfolinea</taxon>
    </lineage>
</organism>
<dbReference type="InterPro" id="IPR044772">
    <property type="entry name" value="NO3_transporter"/>
</dbReference>
<keyword evidence="3 5" id="KW-1133">Transmembrane helix</keyword>
<feature type="transmembrane region" description="Helical" evidence="5">
    <location>
        <begin position="28"/>
        <end position="50"/>
    </location>
</feature>
<dbReference type="PANTHER" id="PTHR23515">
    <property type="entry name" value="HIGH-AFFINITY NITRATE TRANSPORTER 2.3"/>
    <property type="match status" value="1"/>
</dbReference>
<feature type="transmembrane region" description="Helical" evidence="5">
    <location>
        <begin position="411"/>
        <end position="429"/>
    </location>
</feature>
<dbReference type="InterPro" id="IPR036259">
    <property type="entry name" value="MFS_trans_sf"/>
</dbReference>
<gene>
    <name evidence="6" type="ORF">H8E29_10455</name>
</gene>
<evidence type="ECO:0000256" key="3">
    <source>
        <dbReference type="ARBA" id="ARBA00022989"/>
    </source>
</evidence>
<feature type="transmembrane region" description="Helical" evidence="5">
    <location>
        <begin position="93"/>
        <end position="113"/>
    </location>
</feature>
<feature type="transmembrane region" description="Helical" evidence="5">
    <location>
        <begin position="307"/>
        <end position="331"/>
    </location>
</feature>
<dbReference type="GO" id="GO:0015112">
    <property type="term" value="F:nitrate transmembrane transporter activity"/>
    <property type="evidence" value="ECO:0007669"/>
    <property type="project" value="InterPro"/>
</dbReference>
<protein>
    <submittedName>
        <fullName evidence="6">Antiporter</fullName>
    </submittedName>
</protein>
<name>A0A8J6NH07_9CHLR</name>
<feature type="transmembrane region" description="Helical" evidence="5">
    <location>
        <begin position="449"/>
        <end position="468"/>
    </location>
</feature>
<feature type="transmembrane region" description="Helical" evidence="5">
    <location>
        <begin position="62"/>
        <end position="81"/>
    </location>
</feature>
<keyword evidence="4 5" id="KW-0472">Membrane</keyword>
<proteinExistence type="predicted"/>
<feature type="transmembrane region" description="Helical" evidence="5">
    <location>
        <begin position="268"/>
        <end position="286"/>
    </location>
</feature>
<dbReference type="SUPFAM" id="SSF103473">
    <property type="entry name" value="MFS general substrate transporter"/>
    <property type="match status" value="1"/>
</dbReference>
<reference evidence="6 7" key="1">
    <citation type="submission" date="2020-08" db="EMBL/GenBank/DDBJ databases">
        <title>Bridging the membrane lipid divide: bacteria of the FCB group superphylum have the potential to synthesize archaeal ether lipids.</title>
        <authorList>
            <person name="Villanueva L."/>
            <person name="Von Meijenfeldt F.A.B."/>
            <person name="Westbye A.B."/>
            <person name="Yadav S."/>
            <person name="Hopmans E.C."/>
            <person name="Dutilh B.E."/>
            <person name="Sinninghe Damste J.S."/>
        </authorList>
    </citation>
    <scope>NUCLEOTIDE SEQUENCE [LARGE SCALE GENOMIC DNA]</scope>
    <source>
        <strain evidence="6">NIOZ-UU36</strain>
    </source>
</reference>
<feature type="transmembrane region" description="Helical" evidence="5">
    <location>
        <begin position="383"/>
        <end position="399"/>
    </location>
</feature>
<dbReference type="Gene3D" id="1.20.1250.20">
    <property type="entry name" value="MFS general substrate transporter like domains"/>
    <property type="match status" value="2"/>
</dbReference>
<feature type="transmembrane region" description="Helical" evidence="5">
    <location>
        <begin position="480"/>
        <end position="499"/>
    </location>
</feature>
<comment type="subcellular location">
    <subcellularLocation>
        <location evidence="1">Membrane</location>
        <topology evidence="1">Multi-pass membrane protein</topology>
    </subcellularLocation>
</comment>
<evidence type="ECO:0000256" key="5">
    <source>
        <dbReference type="SAM" id="Phobius"/>
    </source>
</evidence>
<keyword evidence="2 5" id="KW-0812">Transmembrane</keyword>
<feature type="transmembrane region" description="Helical" evidence="5">
    <location>
        <begin position="351"/>
        <end position="371"/>
    </location>
</feature>
<feature type="transmembrane region" description="Helical" evidence="5">
    <location>
        <begin position="204"/>
        <end position="222"/>
    </location>
</feature>
<evidence type="ECO:0000313" key="7">
    <source>
        <dbReference type="Proteomes" id="UP000614469"/>
    </source>
</evidence>
<dbReference type="AlphaFoldDB" id="A0A8J6NH07"/>
<dbReference type="EMBL" id="JACNJN010000119">
    <property type="protein sequence ID" value="MBC8335678.1"/>
    <property type="molecule type" value="Genomic_DNA"/>
</dbReference>
<evidence type="ECO:0000256" key="4">
    <source>
        <dbReference type="ARBA" id="ARBA00023136"/>
    </source>
</evidence>
<evidence type="ECO:0000256" key="1">
    <source>
        <dbReference type="ARBA" id="ARBA00004141"/>
    </source>
</evidence>
<evidence type="ECO:0000256" key="2">
    <source>
        <dbReference type="ARBA" id="ARBA00022692"/>
    </source>
</evidence>
<feature type="transmembrane region" description="Helical" evidence="5">
    <location>
        <begin position="157"/>
        <end position="184"/>
    </location>
</feature>